<accession>A0A2K1IMI7</accession>
<dbReference type="EnsemblPlants" id="Pp3c22_7050V3.2">
    <property type="protein sequence ID" value="Pp3c22_7050V3.2"/>
    <property type="gene ID" value="Pp3c22_7050"/>
</dbReference>
<feature type="transmembrane region" description="Helical" evidence="2">
    <location>
        <begin position="216"/>
        <end position="238"/>
    </location>
</feature>
<dbReference type="InterPro" id="IPR055222">
    <property type="entry name" value="PRISE-like_Rossmann-fold"/>
</dbReference>
<dbReference type="PANTHER" id="PTHR32487:SF0">
    <property type="entry name" value="3-OXO-DELTA(4,5)-STEROID 5-BETA-REDUCTASE"/>
    <property type="match status" value="1"/>
</dbReference>
<keyword evidence="6" id="KW-1185">Reference proteome</keyword>
<dbReference type="GeneID" id="112274793"/>
<feature type="domain" description="PRISE-like Rossmann-fold" evidence="3">
    <location>
        <begin position="99"/>
        <end position="399"/>
    </location>
</feature>
<keyword evidence="2" id="KW-0472">Membrane</keyword>
<keyword evidence="2" id="KW-1133">Transmembrane helix</keyword>
<evidence type="ECO:0000256" key="2">
    <source>
        <dbReference type="SAM" id="Phobius"/>
    </source>
</evidence>
<dbReference type="Gramene" id="Pp3c22_7050V3.1">
    <property type="protein sequence ID" value="Pp3c22_7050V3.1"/>
    <property type="gene ID" value="Pp3c22_7050"/>
</dbReference>
<dbReference type="SUPFAM" id="SSF51735">
    <property type="entry name" value="NAD(P)-binding Rossmann-fold domains"/>
    <property type="match status" value="1"/>
</dbReference>
<dbReference type="InterPro" id="IPR036291">
    <property type="entry name" value="NAD(P)-bd_dom_sf"/>
</dbReference>
<dbReference type="GO" id="GO:0016627">
    <property type="term" value="F:oxidoreductase activity, acting on the CH-CH group of donors"/>
    <property type="evidence" value="ECO:0007669"/>
    <property type="project" value="UniProtKB-ARBA"/>
</dbReference>
<keyword evidence="2" id="KW-0812">Transmembrane</keyword>
<evidence type="ECO:0000313" key="6">
    <source>
        <dbReference type="Proteomes" id="UP000006727"/>
    </source>
</evidence>
<dbReference type="PANTHER" id="PTHR32487">
    <property type="entry name" value="3-OXO-DELTA(4,5)-STEROID 5-BETA-REDUCTASE"/>
    <property type="match status" value="1"/>
</dbReference>
<protein>
    <recommendedName>
        <fullName evidence="3">PRISE-like Rossmann-fold domain-containing protein</fullName>
    </recommendedName>
</protein>
<dbReference type="EnsemblPlants" id="Pp3c22_7050V3.1">
    <property type="protein sequence ID" value="Pp3c22_7050V3.1"/>
    <property type="gene ID" value="Pp3c22_7050"/>
</dbReference>
<dbReference type="AlphaFoldDB" id="A0A2K1IMI7"/>
<dbReference type="Gene3D" id="3.40.50.720">
    <property type="entry name" value="NAD(P)-binding Rossmann-like Domain"/>
    <property type="match status" value="1"/>
</dbReference>
<dbReference type="PaxDb" id="3218-PP1S12_260V6.1"/>
<reference evidence="4 6" key="1">
    <citation type="journal article" date="2008" name="Science">
        <title>The Physcomitrella genome reveals evolutionary insights into the conquest of land by plants.</title>
        <authorList>
            <person name="Rensing S."/>
            <person name="Lang D."/>
            <person name="Zimmer A."/>
            <person name="Terry A."/>
            <person name="Salamov A."/>
            <person name="Shapiro H."/>
            <person name="Nishiyama T."/>
            <person name="Perroud P.-F."/>
            <person name="Lindquist E."/>
            <person name="Kamisugi Y."/>
            <person name="Tanahashi T."/>
            <person name="Sakakibara K."/>
            <person name="Fujita T."/>
            <person name="Oishi K."/>
            <person name="Shin-I T."/>
            <person name="Kuroki Y."/>
            <person name="Toyoda A."/>
            <person name="Suzuki Y."/>
            <person name="Hashimoto A."/>
            <person name="Yamaguchi K."/>
            <person name="Sugano A."/>
            <person name="Kohara Y."/>
            <person name="Fujiyama A."/>
            <person name="Anterola A."/>
            <person name="Aoki S."/>
            <person name="Ashton N."/>
            <person name="Barbazuk W.B."/>
            <person name="Barker E."/>
            <person name="Bennetzen J."/>
            <person name="Bezanilla M."/>
            <person name="Blankenship R."/>
            <person name="Cho S.H."/>
            <person name="Dutcher S."/>
            <person name="Estelle M."/>
            <person name="Fawcett J.A."/>
            <person name="Gundlach H."/>
            <person name="Hanada K."/>
            <person name="Heyl A."/>
            <person name="Hicks K.A."/>
            <person name="Hugh J."/>
            <person name="Lohr M."/>
            <person name="Mayer K."/>
            <person name="Melkozernov A."/>
            <person name="Murata T."/>
            <person name="Nelson D."/>
            <person name="Pils B."/>
            <person name="Prigge M."/>
            <person name="Reiss B."/>
            <person name="Renner T."/>
            <person name="Rombauts S."/>
            <person name="Rushton P."/>
            <person name="Sanderfoot A."/>
            <person name="Schween G."/>
            <person name="Shiu S.-H."/>
            <person name="Stueber K."/>
            <person name="Theodoulou F.L."/>
            <person name="Tu H."/>
            <person name="Van de Peer Y."/>
            <person name="Verrier P.J."/>
            <person name="Waters E."/>
            <person name="Wood A."/>
            <person name="Yang L."/>
            <person name="Cove D."/>
            <person name="Cuming A."/>
            <person name="Hasebe M."/>
            <person name="Lucas S."/>
            <person name="Mishler D.B."/>
            <person name="Reski R."/>
            <person name="Grigoriev I."/>
            <person name="Quatrano R.S."/>
            <person name="Boore J.L."/>
        </authorList>
    </citation>
    <scope>NUCLEOTIDE SEQUENCE [LARGE SCALE GENOMIC DNA]</scope>
    <source>
        <strain evidence="5 6">cv. Gransden 2004</strain>
    </source>
</reference>
<dbReference type="OMA" id="CGFKQYG"/>
<organism evidence="4">
    <name type="scientific">Physcomitrium patens</name>
    <name type="common">Spreading-leaved earth moss</name>
    <name type="synonym">Physcomitrella patens</name>
    <dbReference type="NCBI Taxonomy" id="3218"/>
    <lineage>
        <taxon>Eukaryota</taxon>
        <taxon>Viridiplantae</taxon>
        <taxon>Streptophyta</taxon>
        <taxon>Embryophyta</taxon>
        <taxon>Bryophyta</taxon>
        <taxon>Bryophytina</taxon>
        <taxon>Bryopsida</taxon>
        <taxon>Funariidae</taxon>
        <taxon>Funariales</taxon>
        <taxon>Funariaceae</taxon>
        <taxon>Physcomitrium</taxon>
    </lineage>
</organism>
<dbReference type="KEGG" id="ppp:112274793"/>
<reference evidence="5" key="3">
    <citation type="submission" date="2020-12" db="UniProtKB">
        <authorList>
            <consortium name="EnsemblPlants"/>
        </authorList>
    </citation>
    <scope>IDENTIFICATION</scope>
</reference>
<reference evidence="4 6" key="2">
    <citation type="journal article" date="2018" name="Plant J.">
        <title>The Physcomitrella patens chromosome-scale assembly reveals moss genome structure and evolution.</title>
        <authorList>
            <person name="Lang D."/>
            <person name="Ullrich K.K."/>
            <person name="Murat F."/>
            <person name="Fuchs J."/>
            <person name="Jenkins J."/>
            <person name="Haas F.B."/>
            <person name="Piednoel M."/>
            <person name="Gundlach H."/>
            <person name="Van Bel M."/>
            <person name="Meyberg R."/>
            <person name="Vives C."/>
            <person name="Morata J."/>
            <person name="Symeonidi A."/>
            <person name="Hiss M."/>
            <person name="Muchero W."/>
            <person name="Kamisugi Y."/>
            <person name="Saleh O."/>
            <person name="Blanc G."/>
            <person name="Decker E.L."/>
            <person name="van Gessel N."/>
            <person name="Grimwood J."/>
            <person name="Hayes R.D."/>
            <person name="Graham S.W."/>
            <person name="Gunter L.E."/>
            <person name="McDaniel S.F."/>
            <person name="Hoernstein S.N.W."/>
            <person name="Larsson A."/>
            <person name="Li F.W."/>
            <person name="Perroud P.F."/>
            <person name="Phillips J."/>
            <person name="Ranjan P."/>
            <person name="Rokshar D.S."/>
            <person name="Rothfels C.J."/>
            <person name="Schneider L."/>
            <person name="Shu S."/>
            <person name="Stevenson D.W."/>
            <person name="Thummler F."/>
            <person name="Tillich M."/>
            <person name="Villarreal Aguilar J.C."/>
            <person name="Widiez T."/>
            <person name="Wong G.K."/>
            <person name="Wymore A."/>
            <person name="Zhang Y."/>
            <person name="Zimmer A.D."/>
            <person name="Quatrano R.S."/>
            <person name="Mayer K.F.X."/>
            <person name="Goodstein D."/>
            <person name="Casacuberta J.M."/>
            <person name="Vandepoele K."/>
            <person name="Reski R."/>
            <person name="Cuming A.C."/>
            <person name="Tuskan G.A."/>
            <person name="Maumus F."/>
            <person name="Salse J."/>
            <person name="Schmutz J."/>
            <person name="Rensing S.A."/>
        </authorList>
    </citation>
    <scope>NUCLEOTIDE SEQUENCE [LARGE SCALE GENOMIC DNA]</scope>
    <source>
        <strain evidence="5 6">cv. Gransden 2004</strain>
    </source>
</reference>
<dbReference type="CDD" id="cd08948">
    <property type="entry name" value="5beta-POR_like_SDR_a"/>
    <property type="match status" value="1"/>
</dbReference>
<dbReference type="FunCoup" id="A0A2K1IMI7">
    <property type="interactions" value="630"/>
</dbReference>
<dbReference type="OrthoDB" id="1731983at2759"/>
<name>A0A2K1IMI7_PHYPA</name>
<gene>
    <name evidence="5" type="primary">LOC112274793</name>
    <name evidence="4" type="ORF">PHYPA_026811</name>
</gene>
<dbReference type="STRING" id="3218.A0A2K1IMI7"/>
<evidence type="ECO:0000313" key="5">
    <source>
        <dbReference type="EnsemblPlants" id="Pp3c22_7050V3.1"/>
    </source>
</evidence>
<dbReference type="RefSeq" id="XP_024360328.1">
    <property type="nucleotide sequence ID" value="XM_024504560.2"/>
</dbReference>
<dbReference type="EMBL" id="ABEU02000022">
    <property type="protein sequence ID" value="PNR30495.1"/>
    <property type="molecule type" value="Genomic_DNA"/>
</dbReference>
<dbReference type="Proteomes" id="UP000006727">
    <property type="component" value="Chromosome 22"/>
</dbReference>
<evidence type="ECO:0000256" key="1">
    <source>
        <dbReference type="SAM" id="MobiDB-lite"/>
    </source>
</evidence>
<feature type="region of interest" description="Disordered" evidence="1">
    <location>
        <begin position="1"/>
        <end position="31"/>
    </location>
</feature>
<evidence type="ECO:0000259" key="3">
    <source>
        <dbReference type="Pfam" id="PF22917"/>
    </source>
</evidence>
<dbReference type="Gramene" id="Pp3c22_7050V3.2">
    <property type="protein sequence ID" value="Pp3c22_7050V3.2"/>
    <property type="gene ID" value="Pp3c22_7050"/>
</dbReference>
<sequence>MGLFPWQTGRLEPRAGGRGHGAHSTAERHGTAEVGEQKVALILGVTGIVGNYLASLLAKPDSYGGPWKVYGVARRPRPEWVPSNIEYMQVDLLDRQQTLAKLGALEDVTHVFWVTWVQGKTEAENIELNSRLLQNSIDALLPNAKNLQHIVLQTGGKQYTGPFELAGKIQPCESPFVEDVPRLPCDQFYHNQEDIVFEAVKQSGGRLTYSIHRPTIIFGFAAGNLMNLVGTLAVYALICKQEGKPLVFPGNQFTYERLFDASDAELIAEQEIWACVEPAAKNQALNSSNGDVFKWKKLWRLLADYFGMEVGEYNGNSILLDEFMKGKEDMWDQVVKKYNLEPVKLNDIGHWWFADLILNQSAENVSSMNKSKELGFLGWRDTEKSFLSVLDKMKANNLIS</sequence>
<dbReference type="GO" id="GO:0016491">
    <property type="term" value="F:oxidoreductase activity"/>
    <property type="evidence" value="ECO:0000318"/>
    <property type="project" value="GO_Central"/>
</dbReference>
<evidence type="ECO:0000313" key="4">
    <source>
        <dbReference type="EMBL" id="PNR30495.1"/>
    </source>
</evidence>
<proteinExistence type="predicted"/>
<dbReference type="Pfam" id="PF22917">
    <property type="entry name" value="PRISE"/>
    <property type="match status" value="1"/>
</dbReference>